<dbReference type="Gene3D" id="1.10.287.130">
    <property type="match status" value="1"/>
</dbReference>
<dbReference type="SMART" id="SM00388">
    <property type="entry name" value="HisKA"/>
    <property type="match status" value="1"/>
</dbReference>
<dbReference type="CDD" id="cd00082">
    <property type="entry name" value="HisKA"/>
    <property type="match status" value="1"/>
</dbReference>
<dbReference type="CDD" id="cd06225">
    <property type="entry name" value="HAMP"/>
    <property type="match status" value="1"/>
</dbReference>
<sequence length="370" mass="41802">MREEKRKKRIRGMLFSLQRYVVFFCLISFLITCCMLLFLNQLVSSTGLVLTQEKIRYAAWITFVNILFLSLLLTVIDWLRRKWSVDRPVKKITEAAEQMMKGDFSVRIRPFSGGIDLNGFGVIADYFNQMAQELSGTETLRTDFIANVSHELKTPLAVIQNYGTMLQQPGLSEEKRLEYAKAITDTSRQLANLITNILKLNKLENQQIYPKAKTYDLGEQLCQCLLAFENVWEEKELDIQTDVEEQVLVDTDQELLSLVWNNLFSNAMKFTQPHGAVSLSLKSEGDDAVVQVSDTGCGISPQVGKHIFEKFYQGDTSHAVQGNGLGLALVKRVIDIVGGDISVSSEVGKGSTFTVRLRRKRNEEAKKNPA</sequence>
<feature type="transmembrane region" description="Helical" evidence="9">
    <location>
        <begin position="20"/>
        <end position="39"/>
    </location>
</feature>
<reference evidence="12" key="2">
    <citation type="journal article" date="2021" name="PeerJ">
        <title>Extensive microbial diversity within the chicken gut microbiome revealed by metagenomics and culture.</title>
        <authorList>
            <person name="Gilroy R."/>
            <person name="Ravi A."/>
            <person name="Getino M."/>
            <person name="Pursley I."/>
            <person name="Horton D.L."/>
            <person name="Alikhan N.F."/>
            <person name="Baker D."/>
            <person name="Gharbi K."/>
            <person name="Hall N."/>
            <person name="Watson M."/>
            <person name="Adriaenssens E.M."/>
            <person name="Foster-Nyarko E."/>
            <person name="Jarju S."/>
            <person name="Secka A."/>
            <person name="Antonio M."/>
            <person name="Oren A."/>
            <person name="Chaudhuri R.R."/>
            <person name="La Ragione R."/>
            <person name="Hildebrand F."/>
            <person name="Pallen M.J."/>
        </authorList>
    </citation>
    <scope>NUCLEOTIDE SEQUENCE</scope>
    <source>
        <strain evidence="12">4509</strain>
    </source>
</reference>
<evidence type="ECO:0000313" key="12">
    <source>
        <dbReference type="EMBL" id="HIU41091.1"/>
    </source>
</evidence>
<dbReference type="GO" id="GO:0000155">
    <property type="term" value="F:phosphorelay sensor kinase activity"/>
    <property type="evidence" value="ECO:0007669"/>
    <property type="project" value="InterPro"/>
</dbReference>
<proteinExistence type="predicted"/>
<evidence type="ECO:0000256" key="6">
    <source>
        <dbReference type="ARBA" id="ARBA00022777"/>
    </source>
</evidence>
<dbReference type="CDD" id="cd00075">
    <property type="entry name" value="HATPase"/>
    <property type="match status" value="1"/>
</dbReference>
<keyword evidence="8 9" id="KW-0472">Membrane</keyword>
<dbReference type="InterPro" id="IPR050736">
    <property type="entry name" value="Sensor_HK_Regulatory"/>
</dbReference>
<dbReference type="InterPro" id="IPR003661">
    <property type="entry name" value="HisK_dim/P_dom"/>
</dbReference>
<gene>
    <name evidence="12" type="ORF">IAD19_00900</name>
</gene>
<evidence type="ECO:0000313" key="13">
    <source>
        <dbReference type="Proteomes" id="UP000824082"/>
    </source>
</evidence>
<dbReference type="Proteomes" id="UP000824082">
    <property type="component" value="Unassembled WGS sequence"/>
</dbReference>
<dbReference type="PROSITE" id="PS50885">
    <property type="entry name" value="HAMP"/>
    <property type="match status" value="1"/>
</dbReference>
<dbReference type="InterPro" id="IPR004358">
    <property type="entry name" value="Sig_transdc_His_kin-like_C"/>
</dbReference>
<evidence type="ECO:0000259" key="10">
    <source>
        <dbReference type="PROSITE" id="PS50109"/>
    </source>
</evidence>
<dbReference type="FunFam" id="1.10.287.130:FF:000001">
    <property type="entry name" value="Two-component sensor histidine kinase"/>
    <property type="match status" value="1"/>
</dbReference>
<evidence type="ECO:0000256" key="5">
    <source>
        <dbReference type="ARBA" id="ARBA00022679"/>
    </source>
</evidence>
<dbReference type="Gene3D" id="3.30.565.10">
    <property type="entry name" value="Histidine kinase-like ATPase, C-terminal domain"/>
    <property type="match status" value="1"/>
</dbReference>
<feature type="domain" description="Histidine kinase" evidence="10">
    <location>
        <begin position="147"/>
        <end position="361"/>
    </location>
</feature>
<comment type="caution">
    <text evidence="12">The sequence shown here is derived from an EMBL/GenBank/DDBJ whole genome shotgun (WGS) entry which is preliminary data.</text>
</comment>
<evidence type="ECO:0000256" key="9">
    <source>
        <dbReference type="SAM" id="Phobius"/>
    </source>
</evidence>
<feature type="transmembrane region" description="Helical" evidence="9">
    <location>
        <begin position="59"/>
        <end position="79"/>
    </location>
</feature>
<keyword evidence="9" id="KW-0812">Transmembrane</keyword>
<protein>
    <recommendedName>
        <fullName evidence="3">histidine kinase</fullName>
        <ecNumber evidence="3">2.7.13.3</ecNumber>
    </recommendedName>
</protein>
<reference evidence="12" key="1">
    <citation type="submission" date="2020-10" db="EMBL/GenBank/DDBJ databases">
        <authorList>
            <person name="Gilroy R."/>
        </authorList>
    </citation>
    <scope>NUCLEOTIDE SEQUENCE</scope>
    <source>
        <strain evidence="12">4509</strain>
    </source>
</reference>
<feature type="domain" description="HAMP" evidence="11">
    <location>
        <begin position="83"/>
        <end position="139"/>
    </location>
</feature>
<dbReference type="InterPro" id="IPR003594">
    <property type="entry name" value="HATPase_dom"/>
</dbReference>
<evidence type="ECO:0000259" key="11">
    <source>
        <dbReference type="PROSITE" id="PS50885"/>
    </source>
</evidence>
<dbReference type="PANTHER" id="PTHR43711">
    <property type="entry name" value="TWO-COMPONENT HISTIDINE KINASE"/>
    <property type="match status" value="1"/>
</dbReference>
<evidence type="ECO:0000256" key="3">
    <source>
        <dbReference type="ARBA" id="ARBA00012438"/>
    </source>
</evidence>
<dbReference type="EC" id="2.7.13.3" evidence="3"/>
<dbReference type="InterPro" id="IPR005467">
    <property type="entry name" value="His_kinase_dom"/>
</dbReference>
<organism evidence="12 13">
    <name type="scientific">Candidatus Egerieicola faecale</name>
    <dbReference type="NCBI Taxonomy" id="2840774"/>
    <lineage>
        <taxon>Bacteria</taxon>
        <taxon>Bacillati</taxon>
        <taxon>Bacillota</taxon>
        <taxon>Clostridia</taxon>
        <taxon>Eubacteriales</taxon>
        <taxon>Oscillospiraceae</taxon>
        <taxon>Oscillospiraceae incertae sedis</taxon>
        <taxon>Candidatus Egerieicola</taxon>
    </lineage>
</organism>
<name>A0A9D1IQW5_9FIRM</name>
<dbReference type="PANTHER" id="PTHR43711:SF26">
    <property type="entry name" value="SENSOR HISTIDINE KINASE RCSC"/>
    <property type="match status" value="1"/>
</dbReference>
<evidence type="ECO:0000256" key="7">
    <source>
        <dbReference type="ARBA" id="ARBA00023012"/>
    </source>
</evidence>
<dbReference type="Pfam" id="PF00512">
    <property type="entry name" value="HisKA"/>
    <property type="match status" value="1"/>
</dbReference>
<evidence type="ECO:0000256" key="2">
    <source>
        <dbReference type="ARBA" id="ARBA00004370"/>
    </source>
</evidence>
<keyword evidence="4" id="KW-0597">Phosphoprotein</keyword>
<dbReference type="AlphaFoldDB" id="A0A9D1IQW5"/>
<comment type="subcellular location">
    <subcellularLocation>
        <location evidence="2">Membrane</location>
    </subcellularLocation>
</comment>
<evidence type="ECO:0000256" key="1">
    <source>
        <dbReference type="ARBA" id="ARBA00000085"/>
    </source>
</evidence>
<dbReference type="SMART" id="SM00387">
    <property type="entry name" value="HATPase_c"/>
    <property type="match status" value="1"/>
</dbReference>
<dbReference type="SMART" id="SM00304">
    <property type="entry name" value="HAMP"/>
    <property type="match status" value="1"/>
</dbReference>
<keyword evidence="9" id="KW-1133">Transmembrane helix</keyword>
<dbReference type="EMBL" id="DVMX01000017">
    <property type="protein sequence ID" value="HIU41091.1"/>
    <property type="molecule type" value="Genomic_DNA"/>
</dbReference>
<dbReference type="InterPro" id="IPR036890">
    <property type="entry name" value="HATPase_C_sf"/>
</dbReference>
<dbReference type="GO" id="GO:0016020">
    <property type="term" value="C:membrane"/>
    <property type="evidence" value="ECO:0007669"/>
    <property type="project" value="UniProtKB-SubCell"/>
</dbReference>
<dbReference type="SUPFAM" id="SSF158472">
    <property type="entry name" value="HAMP domain-like"/>
    <property type="match status" value="1"/>
</dbReference>
<keyword evidence="5" id="KW-0808">Transferase</keyword>
<evidence type="ECO:0000256" key="8">
    <source>
        <dbReference type="ARBA" id="ARBA00023136"/>
    </source>
</evidence>
<keyword evidence="6 12" id="KW-0418">Kinase</keyword>
<dbReference type="FunFam" id="3.30.565.10:FF:000006">
    <property type="entry name" value="Sensor histidine kinase WalK"/>
    <property type="match status" value="1"/>
</dbReference>
<dbReference type="Pfam" id="PF00672">
    <property type="entry name" value="HAMP"/>
    <property type="match status" value="1"/>
</dbReference>
<dbReference type="PROSITE" id="PS50109">
    <property type="entry name" value="HIS_KIN"/>
    <property type="match status" value="1"/>
</dbReference>
<evidence type="ECO:0000256" key="4">
    <source>
        <dbReference type="ARBA" id="ARBA00022553"/>
    </source>
</evidence>
<dbReference type="InterPro" id="IPR036097">
    <property type="entry name" value="HisK_dim/P_sf"/>
</dbReference>
<dbReference type="SUPFAM" id="SSF55874">
    <property type="entry name" value="ATPase domain of HSP90 chaperone/DNA topoisomerase II/histidine kinase"/>
    <property type="match status" value="1"/>
</dbReference>
<dbReference type="Pfam" id="PF02518">
    <property type="entry name" value="HATPase_c"/>
    <property type="match status" value="1"/>
</dbReference>
<dbReference type="SUPFAM" id="SSF47384">
    <property type="entry name" value="Homodimeric domain of signal transducing histidine kinase"/>
    <property type="match status" value="1"/>
</dbReference>
<dbReference type="Gene3D" id="6.10.340.10">
    <property type="match status" value="1"/>
</dbReference>
<dbReference type="InterPro" id="IPR003660">
    <property type="entry name" value="HAMP_dom"/>
</dbReference>
<comment type="catalytic activity">
    <reaction evidence="1">
        <text>ATP + protein L-histidine = ADP + protein N-phospho-L-histidine.</text>
        <dbReference type="EC" id="2.7.13.3"/>
    </reaction>
</comment>
<keyword evidence="7" id="KW-0902">Two-component regulatory system</keyword>
<accession>A0A9D1IQW5</accession>
<dbReference type="PRINTS" id="PR00344">
    <property type="entry name" value="BCTRLSENSOR"/>
</dbReference>